<dbReference type="EMBL" id="VUMD01000016">
    <property type="protein sequence ID" value="MSS37996.1"/>
    <property type="molecule type" value="Genomic_DNA"/>
</dbReference>
<dbReference type="AlphaFoldDB" id="A0A7X2NN70"/>
<gene>
    <name evidence="7" type="ORF">FYJ39_15880</name>
</gene>
<dbReference type="GO" id="GO:0003841">
    <property type="term" value="F:1-acylglycerol-3-phosphate O-acyltransferase activity"/>
    <property type="evidence" value="ECO:0007669"/>
    <property type="project" value="TreeGrafter"/>
</dbReference>
<dbReference type="Pfam" id="PF01553">
    <property type="entry name" value="Acyltransferase"/>
    <property type="match status" value="1"/>
</dbReference>
<evidence type="ECO:0000256" key="4">
    <source>
        <dbReference type="ARBA" id="ARBA00023098"/>
    </source>
</evidence>
<sequence length="247" mass="28432">MNRIIYMVFMNLFHAPVWLFTIGRMGREKDRHTPQERHEYIAKMVQRIIRRGRVTVTATGTENIPDNNGFILFPNHQGLFDMLALYSTCSKPLSVVIKREAAGWILVKQVLAATRSLSMDRSDIKDQVRIINEVTRRVKAGCNFVIFPEGHRSRSENKILDFKSGTFKSAVKAGCPIVPVALINSFRPFDINSLKQEYVEVHYMEPVYPQQYMGMKSSEIAKLVHDRIQEEINKNVLNKSLDNVNSF</sequence>
<reference evidence="7 8" key="1">
    <citation type="submission" date="2019-08" db="EMBL/GenBank/DDBJ databases">
        <title>In-depth cultivation of the pig gut microbiome towards novel bacterial diversity and tailored functional studies.</title>
        <authorList>
            <person name="Wylensek D."/>
            <person name="Hitch T.C.A."/>
            <person name="Clavel T."/>
        </authorList>
    </citation>
    <scope>NUCLEOTIDE SEQUENCE [LARGE SCALE GENOMIC DNA]</scope>
    <source>
        <strain evidence="7 8">WCA-389-WT-23D1</strain>
    </source>
</reference>
<dbReference type="CDD" id="cd07989">
    <property type="entry name" value="LPLAT_AGPAT-like"/>
    <property type="match status" value="1"/>
</dbReference>
<dbReference type="SUPFAM" id="SSF69593">
    <property type="entry name" value="Glycerol-3-phosphate (1)-acyltransferase"/>
    <property type="match status" value="1"/>
</dbReference>
<dbReference type="PANTHER" id="PTHR10434">
    <property type="entry name" value="1-ACYL-SN-GLYCEROL-3-PHOSPHATE ACYLTRANSFERASE"/>
    <property type="match status" value="1"/>
</dbReference>
<keyword evidence="4" id="KW-0443">Lipid metabolism</keyword>
<evidence type="ECO:0000256" key="3">
    <source>
        <dbReference type="ARBA" id="ARBA00022679"/>
    </source>
</evidence>
<evidence type="ECO:0000256" key="2">
    <source>
        <dbReference type="ARBA" id="ARBA00022516"/>
    </source>
</evidence>
<name>A0A7X2NN70_9CLOT</name>
<dbReference type="SMART" id="SM00563">
    <property type="entry name" value="PlsC"/>
    <property type="match status" value="1"/>
</dbReference>
<comment type="pathway">
    <text evidence="1">Lipid metabolism.</text>
</comment>
<organism evidence="7 8">
    <name type="scientific">Clostridium porci</name>
    <dbReference type="NCBI Taxonomy" id="2605778"/>
    <lineage>
        <taxon>Bacteria</taxon>
        <taxon>Bacillati</taxon>
        <taxon>Bacillota</taxon>
        <taxon>Clostridia</taxon>
        <taxon>Eubacteriales</taxon>
        <taxon>Clostridiaceae</taxon>
        <taxon>Clostridium</taxon>
    </lineage>
</organism>
<evidence type="ECO:0000256" key="1">
    <source>
        <dbReference type="ARBA" id="ARBA00005189"/>
    </source>
</evidence>
<keyword evidence="5 7" id="KW-0012">Acyltransferase</keyword>
<proteinExistence type="predicted"/>
<evidence type="ECO:0000256" key="5">
    <source>
        <dbReference type="ARBA" id="ARBA00023315"/>
    </source>
</evidence>
<keyword evidence="8" id="KW-1185">Reference proteome</keyword>
<evidence type="ECO:0000313" key="7">
    <source>
        <dbReference type="EMBL" id="MSS37996.1"/>
    </source>
</evidence>
<comment type="caution">
    <text evidence="7">The sequence shown here is derived from an EMBL/GenBank/DDBJ whole genome shotgun (WGS) entry which is preliminary data.</text>
</comment>
<protein>
    <submittedName>
        <fullName evidence="7">1-acyl-sn-glycerol-3-phosphate acyltransferase</fullName>
    </submittedName>
</protein>
<dbReference type="InterPro" id="IPR002123">
    <property type="entry name" value="Plipid/glycerol_acylTrfase"/>
</dbReference>
<keyword evidence="3 7" id="KW-0808">Transferase</keyword>
<accession>A0A7X2NN70</accession>
<keyword evidence="2" id="KW-0444">Lipid biosynthesis</keyword>
<evidence type="ECO:0000313" key="8">
    <source>
        <dbReference type="Proteomes" id="UP000429958"/>
    </source>
</evidence>
<evidence type="ECO:0000259" key="6">
    <source>
        <dbReference type="SMART" id="SM00563"/>
    </source>
</evidence>
<dbReference type="GO" id="GO:0006654">
    <property type="term" value="P:phosphatidic acid biosynthetic process"/>
    <property type="evidence" value="ECO:0007669"/>
    <property type="project" value="TreeGrafter"/>
</dbReference>
<dbReference type="RefSeq" id="WP_154473429.1">
    <property type="nucleotide sequence ID" value="NZ_VUMD01000016.1"/>
</dbReference>
<dbReference type="PANTHER" id="PTHR10434:SF64">
    <property type="entry name" value="1-ACYL-SN-GLYCEROL-3-PHOSPHATE ACYLTRANSFERASE-RELATED"/>
    <property type="match status" value="1"/>
</dbReference>
<feature type="domain" description="Phospholipid/glycerol acyltransferase" evidence="6">
    <location>
        <begin position="70"/>
        <end position="185"/>
    </location>
</feature>
<dbReference type="Proteomes" id="UP000429958">
    <property type="component" value="Unassembled WGS sequence"/>
</dbReference>